<name>A0ABT2YVQ1_9GAMM</name>
<feature type="domain" description="HAMP" evidence="11">
    <location>
        <begin position="317"/>
        <end position="369"/>
    </location>
</feature>
<accession>A0ABT2YVQ1</accession>
<proteinExistence type="inferred from homology"/>
<dbReference type="InterPro" id="IPR004089">
    <property type="entry name" value="MCPsignal_dom"/>
</dbReference>
<comment type="subcellular location">
    <subcellularLocation>
        <location evidence="1">Membrane</location>
        <topology evidence="1">Multi-pass membrane protein</topology>
    </subcellularLocation>
</comment>
<evidence type="ECO:0000256" key="7">
    <source>
        <dbReference type="PROSITE-ProRule" id="PRU00284"/>
    </source>
</evidence>
<evidence type="ECO:0000256" key="6">
    <source>
        <dbReference type="ARBA" id="ARBA00029447"/>
    </source>
</evidence>
<dbReference type="Proteomes" id="UP001209713">
    <property type="component" value="Unassembled WGS sequence"/>
</dbReference>
<organism evidence="13 14">
    <name type="scientific">Marinomonas sargassi</name>
    <dbReference type="NCBI Taxonomy" id="2984494"/>
    <lineage>
        <taxon>Bacteria</taxon>
        <taxon>Pseudomonadati</taxon>
        <taxon>Pseudomonadota</taxon>
        <taxon>Gammaproteobacteria</taxon>
        <taxon>Oceanospirillales</taxon>
        <taxon>Oceanospirillaceae</taxon>
        <taxon>Marinomonas</taxon>
    </lineage>
</organism>
<evidence type="ECO:0000313" key="13">
    <source>
        <dbReference type="EMBL" id="MCV2403975.1"/>
    </source>
</evidence>
<feature type="coiled-coil region" evidence="8">
    <location>
        <begin position="79"/>
        <end position="106"/>
    </location>
</feature>
<evidence type="ECO:0000256" key="4">
    <source>
        <dbReference type="ARBA" id="ARBA00023136"/>
    </source>
</evidence>
<dbReference type="SUPFAM" id="SSF58104">
    <property type="entry name" value="Methyl-accepting chemotaxis protein (MCP) signaling domain"/>
    <property type="match status" value="1"/>
</dbReference>
<dbReference type="PROSITE" id="PS51753">
    <property type="entry name" value="HBM"/>
    <property type="match status" value="1"/>
</dbReference>
<keyword evidence="5 7" id="KW-0807">Transducer</keyword>
<feature type="domain" description="HBM" evidence="12">
    <location>
        <begin position="45"/>
        <end position="283"/>
    </location>
</feature>
<dbReference type="InterPro" id="IPR032255">
    <property type="entry name" value="HBM"/>
</dbReference>
<keyword evidence="2 9" id="KW-0812">Transmembrane</keyword>
<dbReference type="InterPro" id="IPR003660">
    <property type="entry name" value="HAMP_dom"/>
</dbReference>
<dbReference type="SMART" id="SM01358">
    <property type="entry name" value="HBM"/>
    <property type="match status" value="1"/>
</dbReference>
<keyword evidence="8" id="KW-0175">Coiled coil</keyword>
<dbReference type="PROSITE" id="PS50111">
    <property type="entry name" value="CHEMOTAXIS_TRANSDUC_2"/>
    <property type="match status" value="1"/>
</dbReference>
<gene>
    <name evidence="13" type="ORF">OFY17_13985</name>
</gene>
<dbReference type="Pfam" id="PF00015">
    <property type="entry name" value="MCPsignal"/>
    <property type="match status" value="1"/>
</dbReference>
<keyword evidence="3 9" id="KW-1133">Transmembrane helix</keyword>
<evidence type="ECO:0000259" key="12">
    <source>
        <dbReference type="PROSITE" id="PS51753"/>
    </source>
</evidence>
<comment type="caution">
    <text evidence="13">The sequence shown here is derived from an EMBL/GenBank/DDBJ whole genome shotgun (WGS) entry which is preliminary data.</text>
</comment>
<evidence type="ECO:0000259" key="11">
    <source>
        <dbReference type="PROSITE" id="PS50885"/>
    </source>
</evidence>
<evidence type="ECO:0000256" key="9">
    <source>
        <dbReference type="SAM" id="Phobius"/>
    </source>
</evidence>
<dbReference type="CDD" id="cd11386">
    <property type="entry name" value="MCP_signal"/>
    <property type="match status" value="1"/>
</dbReference>
<dbReference type="Gene3D" id="1.10.287.950">
    <property type="entry name" value="Methyl-accepting chemotaxis protein"/>
    <property type="match status" value="1"/>
</dbReference>
<dbReference type="Pfam" id="PF16591">
    <property type="entry name" value="HBM"/>
    <property type="match status" value="1"/>
</dbReference>
<dbReference type="PANTHER" id="PTHR32089:SF119">
    <property type="entry name" value="METHYL-ACCEPTING CHEMOTAXIS PROTEIN CTPL"/>
    <property type="match status" value="1"/>
</dbReference>
<dbReference type="PROSITE" id="PS50885">
    <property type="entry name" value="HAMP"/>
    <property type="match status" value="1"/>
</dbReference>
<protein>
    <submittedName>
        <fullName evidence="13">Methyl-accepting chemotaxis protein</fullName>
    </submittedName>
</protein>
<evidence type="ECO:0000256" key="2">
    <source>
        <dbReference type="ARBA" id="ARBA00022692"/>
    </source>
</evidence>
<dbReference type="EMBL" id="JAOVZB010000007">
    <property type="protein sequence ID" value="MCV2403975.1"/>
    <property type="molecule type" value="Genomic_DNA"/>
</dbReference>
<evidence type="ECO:0000256" key="3">
    <source>
        <dbReference type="ARBA" id="ARBA00022989"/>
    </source>
</evidence>
<evidence type="ECO:0000256" key="5">
    <source>
        <dbReference type="ARBA" id="ARBA00023224"/>
    </source>
</evidence>
<dbReference type="RefSeq" id="WP_263531359.1">
    <property type="nucleotide sequence ID" value="NZ_JAOVZB010000007.1"/>
</dbReference>
<dbReference type="PANTHER" id="PTHR32089">
    <property type="entry name" value="METHYL-ACCEPTING CHEMOTAXIS PROTEIN MCPB"/>
    <property type="match status" value="1"/>
</dbReference>
<feature type="domain" description="Methyl-accepting transducer" evidence="10">
    <location>
        <begin position="374"/>
        <end position="610"/>
    </location>
</feature>
<feature type="transmembrane region" description="Helical" evidence="9">
    <location>
        <begin position="12"/>
        <end position="33"/>
    </location>
</feature>
<sequence length="646" mass="70169">MFKNLKLGLKIGLGFLVVLLLLAIVLFMSILSLKHSENGNDQYISLVSDTNLSNQLQVDMFKISATVKNFLIDKGEEDLQEYKASLTNISDTLDQAKAQITATERATLISEIDNSINKYDQGFSNITKLINARDNINSQELIPLGDNMGKLISSIVQRVADTEAAYYASYVQEQMYVGRLFVMRFLESNSEADFNQAIENMEDILGEGIEELEENLEDEGVITLLDEFKQVHQKYIKSFNTINELIKEKNQVIENTLDIVEKQIAKNIEDVNSAIAKEQNSLGIEVKERIESSIELILLLSIAAMLIGTASAYLLTVSITKPIHQAVALSNQLSEGNLSIEVGATGKDETGLLLSSIQKTASNLRSMIATISGASNELASASEKLATVTKKTADGIVQQEAQTELVANAMNEMALTVQDVADSALSAEGAAAEADNEANSGSKVVDHTISGINLLNENVNESSDKLANVEKEVLNISNILDVIRGIAEQTNLLALNAAIEAARAGEYGRGFSVVADEVRSLASRTQESTQEIQSIIEKLQAGTKSTVDVMSRGREQAEQCVSQANDTSTALHTITKVISVINDMNKQISSAAEQQNTVALNINENVLNVKKIAQENAAASEETKQASTEIAKLATQLKDLTVKFKV</sequence>
<reference evidence="13 14" key="1">
    <citation type="submission" date="2022-10" db="EMBL/GenBank/DDBJ databases">
        <title>Marinomonas transparenta sp. nov. and Marinomonas sargassi sp. nov., isolated from marine alga (Sargassum natans (L.) Gaillon).</title>
        <authorList>
            <person name="Wang Y."/>
        </authorList>
    </citation>
    <scope>NUCLEOTIDE SEQUENCE [LARGE SCALE GENOMIC DNA]</scope>
    <source>
        <strain evidence="13 14">C2222</strain>
    </source>
</reference>
<evidence type="ECO:0000256" key="8">
    <source>
        <dbReference type="SAM" id="Coils"/>
    </source>
</evidence>
<dbReference type="SMART" id="SM00283">
    <property type="entry name" value="MA"/>
    <property type="match status" value="1"/>
</dbReference>
<evidence type="ECO:0000313" key="14">
    <source>
        <dbReference type="Proteomes" id="UP001209713"/>
    </source>
</evidence>
<keyword evidence="4 9" id="KW-0472">Membrane</keyword>
<keyword evidence="14" id="KW-1185">Reference proteome</keyword>
<comment type="similarity">
    <text evidence="6">Belongs to the methyl-accepting chemotaxis (MCP) protein family.</text>
</comment>
<dbReference type="Pfam" id="PF00672">
    <property type="entry name" value="HAMP"/>
    <property type="match status" value="1"/>
</dbReference>
<dbReference type="SMART" id="SM00304">
    <property type="entry name" value="HAMP"/>
    <property type="match status" value="1"/>
</dbReference>
<dbReference type="CDD" id="cd06225">
    <property type="entry name" value="HAMP"/>
    <property type="match status" value="1"/>
</dbReference>
<evidence type="ECO:0000256" key="1">
    <source>
        <dbReference type="ARBA" id="ARBA00004141"/>
    </source>
</evidence>
<feature type="transmembrane region" description="Helical" evidence="9">
    <location>
        <begin position="296"/>
        <end position="315"/>
    </location>
</feature>
<evidence type="ECO:0000259" key="10">
    <source>
        <dbReference type="PROSITE" id="PS50111"/>
    </source>
</evidence>